<gene>
    <name evidence="1" type="ORF">CY34DRAFT_32577</name>
</gene>
<dbReference type="Proteomes" id="UP000054485">
    <property type="component" value="Unassembled WGS sequence"/>
</dbReference>
<feature type="non-terminal residue" evidence="1">
    <location>
        <position position="1"/>
    </location>
</feature>
<dbReference type="EMBL" id="KN835547">
    <property type="protein sequence ID" value="KIK36242.1"/>
    <property type="molecule type" value="Genomic_DNA"/>
</dbReference>
<reference evidence="2" key="2">
    <citation type="submission" date="2015-01" db="EMBL/GenBank/DDBJ databases">
        <title>Evolutionary Origins and Diversification of the Mycorrhizal Mutualists.</title>
        <authorList>
            <consortium name="DOE Joint Genome Institute"/>
            <consortium name="Mycorrhizal Genomics Consortium"/>
            <person name="Kohler A."/>
            <person name="Kuo A."/>
            <person name="Nagy L.G."/>
            <person name="Floudas D."/>
            <person name="Copeland A."/>
            <person name="Barry K.W."/>
            <person name="Cichocki N."/>
            <person name="Veneault-Fourrey C."/>
            <person name="LaButti K."/>
            <person name="Lindquist E.A."/>
            <person name="Lipzen A."/>
            <person name="Lundell T."/>
            <person name="Morin E."/>
            <person name="Murat C."/>
            <person name="Riley R."/>
            <person name="Ohm R."/>
            <person name="Sun H."/>
            <person name="Tunlid A."/>
            <person name="Henrissat B."/>
            <person name="Grigoriev I.V."/>
            <person name="Hibbett D.S."/>
            <person name="Martin F."/>
        </authorList>
    </citation>
    <scope>NUCLEOTIDE SEQUENCE [LARGE SCALE GENOMIC DNA]</scope>
    <source>
        <strain evidence="2">UH-Slu-Lm8-n1</strain>
    </source>
</reference>
<accession>A0A0D0APF7</accession>
<dbReference type="InParanoid" id="A0A0D0APF7"/>
<proteinExistence type="predicted"/>
<feature type="non-terminal residue" evidence="1">
    <location>
        <position position="66"/>
    </location>
</feature>
<name>A0A0D0APF7_9AGAM</name>
<dbReference type="AlphaFoldDB" id="A0A0D0APF7"/>
<dbReference type="HOGENOM" id="CLU_155624_2_1_1"/>
<sequence length="66" mass="7674">LLQYLWPSLSDRDIPHRTKTRDKILKRATLAVERVKEKLKHIDSKISMTFDSWTSLPGHPFLSLSA</sequence>
<reference evidence="1 2" key="1">
    <citation type="submission" date="2014-04" db="EMBL/GenBank/DDBJ databases">
        <authorList>
            <consortium name="DOE Joint Genome Institute"/>
            <person name="Kuo A."/>
            <person name="Ruytinx J."/>
            <person name="Rineau F."/>
            <person name="Colpaert J."/>
            <person name="Kohler A."/>
            <person name="Nagy L.G."/>
            <person name="Floudas D."/>
            <person name="Copeland A."/>
            <person name="Barry K.W."/>
            <person name="Cichocki N."/>
            <person name="Veneault-Fourrey C."/>
            <person name="LaButti K."/>
            <person name="Lindquist E.A."/>
            <person name="Lipzen A."/>
            <person name="Lundell T."/>
            <person name="Morin E."/>
            <person name="Murat C."/>
            <person name="Sun H."/>
            <person name="Tunlid A."/>
            <person name="Henrissat B."/>
            <person name="Grigoriev I.V."/>
            <person name="Hibbett D.S."/>
            <person name="Martin F."/>
            <person name="Nordberg H.P."/>
            <person name="Cantor M.N."/>
            <person name="Hua S.X."/>
        </authorList>
    </citation>
    <scope>NUCLEOTIDE SEQUENCE [LARGE SCALE GENOMIC DNA]</scope>
    <source>
        <strain evidence="1 2">UH-Slu-Lm8-n1</strain>
    </source>
</reference>
<evidence type="ECO:0000313" key="1">
    <source>
        <dbReference type="EMBL" id="KIK36242.1"/>
    </source>
</evidence>
<evidence type="ECO:0000313" key="2">
    <source>
        <dbReference type="Proteomes" id="UP000054485"/>
    </source>
</evidence>
<dbReference type="OrthoDB" id="1607513at2759"/>
<keyword evidence="2" id="KW-1185">Reference proteome</keyword>
<protein>
    <submittedName>
        <fullName evidence="1">Uncharacterized protein</fullName>
    </submittedName>
</protein>
<organism evidence="1 2">
    <name type="scientific">Suillus luteus UH-Slu-Lm8-n1</name>
    <dbReference type="NCBI Taxonomy" id="930992"/>
    <lineage>
        <taxon>Eukaryota</taxon>
        <taxon>Fungi</taxon>
        <taxon>Dikarya</taxon>
        <taxon>Basidiomycota</taxon>
        <taxon>Agaricomycotina</taxon>
        <taxon>Agaricomycetes</taxon>
        <taxon>Agaricomycetidae</taxon>
        <taxon>Boletales</taxon>
        <taxon>Suillineae</taxon>
        <taxon>Suillaceae</taxon>
        <taxon>Suillus</taxon>
    </lineage>
</organism>